<comment type="function">
    <text evidence="10">Carrier protein involved in proton-driven auxin influx. Mediates the formation of auxin gradient from developing leaves (site of auxin biosynthesis) to tips by contributing to the loading of auxin in vascular tissues and facilitating acropetal (base to tip) auxin transport within inner tissues of the root apex, and basipetal (tip to base) auxin transport within outer tissues of the root apex. May be involved in lateral roots and nodules formation.</text>
</comment>
<feature type="region of interest" description="Disordered" evidence="12">
    <location>
        <begin position="1"/>
        <end position="53"/>
    </location>
</feature>
<comment type="similarity">
    <text evidence="2">Belongs to the amino acid/polyamine transporter 2 family. Amino acid/auxin permease (AAAP) (TC 2.A.18.1) subfamily.</text>
</comment>
<feature type="transmembrane region" description="Helical" evidence="13">
    <location>
        <begin position="470"/>
        <end position="493"/>
    </location>
</feature>
<feature type="transmembrane region" description="Helical" evidence="13">
    <location>
        <begin position="217"/>
        <end position="245"/>
    </location>
</feature>
<evidence type="ECO:0000313" key="16">
    <source>
        <dbReference type="Proteomes" id="UP000593562"/>
    </source>
</evidence>
<dbReference type="FunFam" id="1.20.1740.10:FF:000047">
    <property type="entry name" value="Amino acid transporter AVT1A"/>
    <property type="match status" value="1"/>
</dbReference>
<feature type="region of interest" description="Disordered" evidence="12">
    <location>
        <begin position="84"/>
        <end position="104"/>
    </location>
</feature>
<dbReference type="EMBL" id="JAAARO010000005">
    <property type="protein sequence ID" value="KAF5747564.1"/>
    <property type="molecule type" value="Genomic_DNA"/>
</dbReference>
<evidence type="ECO:0000256" key="6">
    <source>
        <dbReference type="ARBA" id="ARBA00022970"/>
    </source>
</evidence>
<dbReference type="OrthoDB" id="655540at2759"/>
<dbReference type="Proteomes" id="UP000593562">
    <property type="component" value="Unassembled WGS sequence"/>
</dbReference>
<evidence type="ECO:0000256" key="3">
    <source>
        <dbReference type="ARBA" id="ARBA00022448"/>
    </source>
</evidence>
<dbReference type="InterPro" id="IPR013057">
    <property type="entry name" value="AA_transpt_TM"/>
</dbReference>
<feature type="transmembrane region" description="Helical" evidence="13">
    <location>
        <begin position="505"/>
        <end position="527"/>
    </location>
</feature>
<keyword evidence="9" id="KW-0927">Auxin signaling pathway</keyword>
<accession>A0A7J7DMX0</accession>
<keyword evidence="8 13" id="KW-0472">Membrane</keyword>
<evidence type="ECO:0000256" key="2">
    <source>
        <dbReference type="ARBA" id="ARBA00005590"/>
    </source>
</evidence>
<feature type="transmembrane region" description="Helical" evidence="13">
    <location>
        <begin position="333"/>
        <end position="352"/>
    </location>
</feature>
<feature type="domain" description="Amino acid transporter transmembrane" evidence="14">
    <location>
        <begin position="146"/>
        <end position="524"/>
    </location>
</feature>
<dbReference type="GO" id="GO:0012505">
    <property type="term" value="C:endomembrane system"/>
    <property type="evidence" value="ECO:0007669"/>
    <property type="project" value="UniProtKB-SubCell"/>
</dbReference>
<reference evidence="15 16" key="1">
    <citation type="journal article" date="2020" name="Nat. Commun.">
        <title>Genome of Tripterygium wilfordii and identification of cytochrome P450 involved in triptolide biosynthesis.</title>
        <authorList>
            <person name="Tu L."/>
            <person name="Su P."/>
            <person name="Zhang Z."/>
            <person name="Gao L."/>
            <person name="Wang J."/>
            <person name="Hu T."/>
            <person name="Zhou J."/>
            <person name="Zhang Y."/>
            <person name="Zhao Y."/>
            <person name="Liu Y."/>
            <person name="Song Y."/>
            <person name="Tong Y."/>
            <person name="Lu Y."/>
            <person name="Yang J."/>
            <person name="Xu C."/>
            <person name="Jia M."/>
            <person name="Peters R.J."/>
            <person name="Huang L."/>
            <person name="Gao W."/>
        </authorList>
    </citation>
    <scope>NUCLEOTIDE SEQUENCE [LARGE SCALE GENOMIC DNA]</scope>
    <source>
        <strain evidence="16">cv. XIE 37</strain>
        <tissue evidence="15">Leaf</tissue>
    </source>
</reference>
<protein>
    <submittedName>
        <fullName evidence="15">Vacuolar amino acid transporter 1-like</fullName>
    </submittedName>
</protein>
<feature type="transmembrane region" description="Helical" evidence="13">
    <location>
        <begin position="364"/>
        <end position="388"/>
    </location>
</feature>
<dbReference type="FunCoup" id="A0A7J7DMX0">
    <property type="interactions" value="235"/>
</dbReference>
<proteinExistence type="inferred from homology"/>
<feature type="transmembrane region" description="Helical" evidence="13">
    <location>
        <begin position="257"/>
        <end position="279"/>
    </location>
</feature>
<comment type="similarity">
    <text evidence="11">Belongs to the amino acid/polyamine transporter 2 family. Amino acid/auxin permease (AAAP) (TC 2.A.18.5) subfamily.</text>
</comment>
<feature type="transmembrane region" description="Helical" evidence="13">
    <location>
        <begin position="444"/>
        <end position="464"/>
    </location>
</feature>
<keyword evidence="5" id="KW-0769">Symport</keyword>
<gene>
    <name evidence="15" type="ORF">HS088_TW05G00289</name>
</gene>
<evidence type="ECO:0000256" key="4">
    <source>
        <dbReference type="ARBA" id="ARBA00022692"/>
    </source>
</evidence>
<dbReference type="GO" id="GO:0009734">
    <property type="term" value="P:auxin-activated signaling pathway"/>
    <property type="evidence" value="ECO:0007669"/>
    <property type="project" value="UniProtKB-KW"/>
</dbReference>
<name>A0A7J7DMX0_TRIWF</name>
<keyword evidence="3" id="KW-0813">Transport</keyword>
<dbReference type="AlphaFoldDB" id="A0A7J7DMX0"/>
<dbReference type="GO" id="GO:0006865">
    <property type="term" value="P:amino acid transport"/>
    <property type="evidence" value="ECO:0007669"/>
    <property type="project" value="UniProtKB-KW"/>
</dbReference>
<evidence type="ECO:0000256" key="13">
    <source>
        <dbReference type="SAM" id="Phobius"/>
    </source>
</evidence>
<feature type="transmembrane region" description="Helical" evidence="13">
    <location>
        <begin position="408"/>
        <end position="432"/>
    </location>
</feature>
<feature type="compositionally biased region" description="Basic and acidic residues" evidence="12">
    <location>
        <begin position="1"/>
        <end position="16"/>
    </location>
</feature>
<comment type="subcellular location">
    <subcellularLocation>
        <location evidence="1">Endomembrane system</location>
        <topology evidence="1">Multi-pass membrane protein</topology>
    </subcellularLocation>
</comment>
<evidence type="ECO:0000256" key="10">
    <source>
        <dbReference type="ARBA" id="ARBA00045588"/>
    </source>
</evidence>
<evidence type="ECO:0000256" key="1">
    <source>
        <dbReference type="ARBA" id="ARBA00004127"/>
    </source>
</evidence>
<evidence type="ECO:0000256" key="8">
    <source>
        <dbReference type="ARBA" id="ARBA00023136"/>
    </source>
</evidence>
<sequence length="535" mass="58065">MKLEVEDLGHDRRDEFQTDDEENQAERVCDSQSDTDTDSDVSETSRVRTSTWPQSYKESLDRLTSVTPPSFSFLRGTNSTGISTSFTSPIKRRQSDELDSPLGKPLISGTAIDREEEPYSTLPTNLSISTHTKSSISDLPPLSEQCSFSQALLNGINVLCGIGLLTTPYAVKEGGWLSLLLLLLFAIICCNTGILLQRCLQSSPGLRTYPDIGQAAFGASGGLAISIMLYVELYASCVEFVIMMADNLSTLFPDTSLTLAGIHLDSLQIFAITATLLVLPTAWLRDLSILSYLSVGGVATSILVVLCLLWVGVVDKVGFHPSGTALDVVNLPVSLGIYGFGFSGHSVFPNIYTSMKEPSQFPSVIISSFAFCFFMYSGVAIFGFLMFGDSIKSQYTLNLPTQFVASKIAVWTAVVNPMTKYALTITPIALSLEELMPSHRLRSCGVRIIIRTILVISTLIVGLTVPFFGIVMALIGSLLAMIVAVIFPCVCYLKLLKGKLTKFQIVTCYSTILLGFVSGCLGTYSAVKKLADKFI</sequence>
<feature type="transmembrane region" description="Helical" evidence="13">
    <location>
        <begin position="176"/>
        <end position="196"/>
    </location>
</feature>
<dbReference type="GO" id="GO:0015293">
    <property type="term" value="F:symporter activity"/>
    <property type="evidence" value="ECO:0007669"/>
    <property type="project" value="UniProtKB-KW"/>
</dbReference>
<comment type="caution">
    <text evidence="15">The sequence shown here is derived from an EMBL/GenBank/DDBJ whole genome shotgun (WGS) entry which is preliminary data.</text>
</comment>
<keyword evidence="7 13" id="KW-1133">Transmembrane helix</keyword>
<feature type="transmembrane region" description="Helical" evidence="13">
    <location>
        <begin position="291"/>
        <end position="313"/>
    </location>
</feature>
<evidence type="ECO:0000313" key="15">
    <source>
        <dbReference type="EMBL" id="KAF5747564.1"/>
    </source>
</evidence>
<dbReference type="Pfam" id="PF01490">
    <property type="entry name" value="Aa_trans"/>
    <property type="match status" value="1"/>
</dbReference>
<evidence type="ECO:0000256" key="5">
    <source>
        <dbReference type="ARBA" id="ARBA00022847"/>
    </source>
</evidence>
<evidence type="ECO:0000259" key="14">
    <source>
        <dbReference type="Pfam" id="PF01490"/>
    </source>
</evidence>
<evidence type="ECO:0000256" key="9">
    <source>
        <dbReference type="ARBA" id="ARBA00023294"/>
    </source>
</evidence>
<evidence type="ECO:0000256" key="7">
    <source>
        <dbReference type="ARBA" id="ARBA00022989"/>
    </source>
</evidence>
<dbReference type="InParanoid" id="A0A7J7DMX0"/>
<keyword evidence="16" id="KW-1185">Reference proteome</keyword>
<organism evidence="15 16">
    <name type="scientific">Tripterygium wilfordii</name>
    <name type="common">Thunder God vine</name>
    <dbReference type="NCBI Taxonomy" id="458696"/>
    <lineage>
        <taxon>Eukaryota</taxon>
        <taxon>Viridiplantae</taxon>
        <taxon>Streptophyta</taxon>
        <taxon>Embryophyta</taxon>
        <taxon>Tracheophyta</taxon>
        <taxon>Spermatophyta</taxon>
        <taxon>Magnoliopsida</taxon>
        <taxon>eudicotyledons</taxon>
        <taxon>Gunneridae</taxon>
        <taxon>Pentapetalae</taxon>
        <taxon>rosids</taxon>
        <taxon>fabids</taxon>
        <taxon>Celastrales</taxon>
        <taxon>Celastraceae</taxon>
        <taxon>Tripterygium</taxon>
    </lineage>
</organism>
<evidence type="ECO:0000256" key="11">
    <source>
        <dbReference type="ARBA" id="ARBA00049662"/>
    </source>
</evidence>
<keyword evidence="4 13" id="KW-0812">Transmembrane</keyword>
<keyword evidence="6" id="KW-0029">Amino-acid transport</keyword>
<dbReference type="PANTHER" id="PTHR48017">
    <property type="entry name" value="OS05G0424000 PROTEIN-RELATED"/>
    <property type="match status" value="1"/>
</dbReference>
<evidence type="ECO:0000256" key="12">
    <source>
        <dbReference type="SAM" id="MobiDB-lite"/>
    </source>
</evidence>